<dbReference type="CDD" id="cd06336">
    <property type="entry name" value="PBP1_ABC_ligand_binding-like"/>
    <property type="match status" value="1"/>
</dbReference>
<sequence length="390" mass="42613">MMKKFLKVGLVTSLLTTTLFAQDSIKIGFVGTLSGANAAWGTSNVRSMETSADIYNAKGGVEIAGKKYKVEIVPFDDAFDPKIAVAGMEKMAQEGIKYVVGPNDDAQAIAVKPIAEKNKIVYFPYAFDKSLYVKPANYAIFGMIASYQWEPSVYKWLKENKGVKTISFIAANAADPLNQRDNGIKIAEDLGLKILEAKATYKADTRDFYSVITPIIKKKPDLLVLSGVSPATAPLIIKTARELGFKGYMAAGTALDASILKEGAGDAANGFICQGGADASIQSEKMEKWVEYYTKKYGEYNDESNTKVFALEYILAVLKSNPKAINNADEFLKTVDSNWSAPNLFFKDKDAKLKFVGKTTFGQNRQLGVPLTPKVYENGEFKTLFVGSAD</sequence>
<dbReference type="InterPro" id="IPR028081">
    <property type="entry name" value="Leu-bd"/>
</dbReference>
<protein>
    <submittedName>
        <fullName evidence="7">Branched-chain amino acid ABC transporter substrate-binding protein</fullName>
    </submittedName>
</protein>
<evidence type="ECO:0000256" key="3">
    <source>
        <dbReference type="ARBA" id="ARBA00022729"/>
    </source>
</evidence>
<feature type="domain" description="Leucine-binding protein" evidence="6">
    <location>
        <begin position="24"/>
        <end position="321"/>
    </location>
</feature>
<feature type="signal peptide" evidence="5">
    <location>
        <begin position="1"/>
        <end position="21"/>
    </location>
</feature>
<dbReference type="PANTHER" id="PTHR30483">
    <property type="entry name" value="LEUCINE-SPECIFIC-BINDING PROTEIN"/>
    <property type="match status" value="1"/>
</dbReference>
<reference evidence="7 8" key="1">
    <citation type="submission" date="2017-10" db="EMBL/GenBank/DDBJ databases">
        <title>Genomics of the genus Arcobacter.</title>
        <authorList>
            <person name="Perez-Cataluna A."/>
            <person name="Figueras M.J."/>
        </authorList>
    </citation>
    <scope>NUCLEOTIDE SEQUENCE [LARGE SCALE GENOMIC DNA]</scope>
    <source>
        <strain evidence="7 8">DSM 24636</strain>
    </source>
</reference>
<evidence type="ECO:0000256" key="1">
    <source>
        <dbReference type="ARBA" id="ARBA00010062"/>
    </source>
</evidence>
<comment type="similarity">
    <text evidence="1">Belongs to the leucine-binding protein family.</text>
</comment>
<dbReference type="PANTHER" id="PTHR30483:SF6">
    <property type="entry name" value="PERIPLASMIC BINDING PROTEIN OF ABC TRANSPORTER FOR NATURAL AMINO ACIDS"/>
    <property type="match status" value="1"/>
</dbReference>
<dbReference type="Pfam" id="PF13458">
    <property type="entry name" value="Peripla_BP_6"/>
    <property type="match status" value="1"/>
</dbReference>
<dbReference type="STRING" id="877500.GCA_000935065_03117"/>
<feature type="chain" id="PRO_5020477665" evidence="5">
    <location>
        <begin position="22"/>
        <end position="390"/>
    </location>
</feature>
<evidence type="ECO:0000259" key="6">
    <source>
        <dbReference type="Pfam" id="PF13458"/>
    </source>
</evidence>
<evidence type="ECO:0000256" key="4">
    <source>
        <dbReference type="ARBA" id="ARBA00022970"/>
    </source>
</evidence>
<dbReference type="PRINTS" id="PR00337">
    <property type="entry name" value="LEUILEVALBP"/>
</dbReference>
<dbReference type="InterPro" id="IPR000709">
    <property type="entry name" value="Leu_Ile_Val-bd"/>
</dbReference>
<dbReference type="InterPro" id="IPR028082">
    <property type="entry name" value="Peripla_BP_I"/>
</dbReference>
<keyword evidence="3 5" id="KW-0732">Signal</keyword>
<evidence type="ECO:0000256" key="5">
    <source>
        <dbReference type="SAM" id="SignalP"/>
    </source>
</evidence>
<name>A0A4Q0Y355_9BACT</name>
<gene>
    <name evidence="7" type="ORF">CRV06_02885</name>
</gene>
<organism evidence="7 8">
    <name type="scientific">Halarcobacter anaerophilus</name>
    <dbReference type="NCBI Taxonomy" id="877500"/>
    <lineage>
        <taxon>Bacteria</taxon>
        <taxon>Pseudomonadati</taxon>
        <taxon>Campylobacterota</taxon>
        <taxon>Epsilonproteobacteria</taxon>
        <taxon>Campylobacterales</taxon>
        <taxon>Arcobacteraceae</taxon>
        <taxon>Halarcobacter</taxon>
    </lineage>
</organism>
<keyword evidence="4" id="KW-0029">Amino-acid transport</keyword>
<accession>A0A4Q0Y355</accession>
<proteinExistence type="inferred from homology"/>
<evidence type="ECO:0000256" key="2">
    <source>
        <dbReference type="ARBA" id="ARBA00022448"/>
    </source>
</evidence>
<dbReference type="SUPFAM" id="SSF53822">
    <property type="entry name" value="Periplasmic binding protein-like I"/>
    <property type="match status" value="1"/>
</dbReference>
<dbReference type="EMBL" id="PDKO01000002">
    <property type="protein sequence ID" value="RXJ63905.1"/>
    <property type="molecule type" value="Genomic_DNA"/>
</dbReference>
<dbReference type="InterPro" id="IPR051010">
    <property type="entry name" value="BCAA_transport"/>
</dbReference>
<evidence type="ECO:0000313" key="7">
    <source>
        <dbReference type="EMBL" id="RXJ63905.1"/>
    </source>
</evidence>
<dbReference type="AlphaFoldDB" id="A0A4Q0Y355"/>
<dbReference type="OrthoDB" id="9772589at2"/>
<keyword evidence="8" id="KW-1185">Reference proteome</keyword>
<evidence type="ECO:0000313" key="8">
    <source>
        <dbReference type="Proteomes" id="UP000290191"/>
    </source>
</evidence>
<keyword evidence="2" id="KW-0813">Transport</keyword>
<dbReference type="Gene3D" id="3.40.50.2300">
    <property type="match status" value="2"/>
</dbReference>
<dbReference type="GO" id="GO:0006865">
    <property type="term" value="P:amino acid transport"/>
    <property type="evidence" value="ECO:0007669"/>
    <property type="project" value="UniProtKB-KW"/>
</dbReference>
<comment type="caution">
    <text evidence="7">The sequence shown here is derived from an EMBL/GenBank/DDBJ whole genome shotgun (WGS) entry which is preliminary data.</text>
</comment>
<dbReference type="Proteomes" id="UP000290191">
    <property type="component" value="Unassembled WGS sequence"/>
</dbReference>